<reference evidence="1 2" key="1">
    <citation type="submission" date="2019-10" db="EMBL/GenBank/DDBJ databases">
        <title>Rubrobacter sp nov SCSIO 52090 isolated from a deep-sea sediment in the South China Sea.</title>
        <authorList>
            <person name="Chen R.W."/>
        </authorList>
    </citation>
    <scope>NUCLEOTIDE SEQUENCE [LARGE SCALE GENOMIC DNA]</scope>
    <source>
        <strain evidence="1 2">SCSIO 52909</strain>
    </source>
</reference>
<dbReference type="Proteomes" id="UP000501452">
    <property type="component" value="Chromosome"/>
</dbReference>
<proteinExistence type="predicted"/>
<gene>
    <name evidence="1" type="ORF">GBA63_19770</name>
</gene>
<sequence length="331" mass="37238">MTHYAHARDIDPGDAIDAEEVDDLVARVVNPLALSFEHSADLGATFGALMADMLRQFLGTHQSIRMLMRSRGENPPAMADAMSLAREQIEKVYVVALLLEDPEHWTERYLKDEWRKAYERHLLEADERSGLARYDDFLKEQASGLENERKGLGISDEEKEFVEWRYRNPPGTTTPPHLKAASKTMANFPMPAEVIREVSDPQLKDALRRWQREYGYFSGYSHSGFRKLMPGFIEGNMKLTTAEKEKVVETEYAQSIMISYLAAGLACAEAASRALPRRGPTGPLTARAVGDADLLVRLSDLWDLLDRSSLVGRALYEMRARSILPPKIGAP</sequence>
<protein>
    <submittedName>
        <fullName evidence="1">Uncharacterized protein</fullName>
    </submittedName>
</protein>
<dbReference type="KEGG" id="rub:GBA63_19770"/>
<dbReference type="AlphaFoldDB" id="A0A6G8QDT6"/>
<keyword evidence="2" id="KW-1185">Reference proteome</keyword>
<name>A0A6G8QDT6_9ACTN</name>
<accession>A0A6G8QDT6</accession>
<dbReference type="RefSeq" id="WP_166179025.1">
    <property type="nucleotide sequence ID" value="NZ_CP045119.1"/>
</dbReference>
<evidence type="ECO:0000313" key="2">
    <source>
        <dbReference type="Proteomes" id="UP000501452"/>
    </source>
</evidence>
<organism evidence="1 2">
    <name type="scientific">Rubrobacter tropicus</name>
    <dbReference type="NCBI Taxonomy" id="2653851"/>
    <lineage>
        <taxon>Bacteria</taxon>
        <taxon>Bacillati</taxon>
        <taxon>Actinomycetota</taxon>
        <taxon>Rubrobacteria</taxon>
        <taxon>Rubrobacterales</taxon>
        <taxon>Rubrobacteraceae</taxon>
        <taxon>Rubrobacter</taxon>
    </lineage>
</organism>
<evidence type="ECO:0000313" key="1">
    <source>
        <dbReference type="EMBL" id="QIN84639.1"/>
    </source>
</evidence>
<dbReference type="EMBL" id="CP045119">
    <property type="protein sequence ID" value="QIN84639.1"/>
    <property type="molecule type" value="Genomic_DNA"/>
</dbReference>